<evidence type="ECO:0000256" key="3">
    <source>
        <dbReference type="ARBA" id="ARBA00022553"/>
    </source>
</evidence>
<dbReference type="Pfam" id="PF02518">
    <property type="entry name" value="HATPase_c"/>
    <property type="match status" value="1"/>
</dbReference>
<evidence type="ECO:0000256" key="6">
    <source>
        <dbReference type="SAM" id="Coils"/>
    </source>
</evidence>
<dbReference type="PROSITE" id="PS50113">
    <property type="entry name" value="PAC"/>
    <property type="match status" value="1"/>
</dbReference>
<feature type="domain" description="PAC" evidence="9">
    <location>
        <begin position="239"/>
        <end position="290"/>
    </location>
</feature>
<dbReference type="InterPro" id="IPR035965">
    <property type="entry name" value="PAS-like_dom_sf"/>
</dbReference>
<feature type="domain" description="PAS" evidence="8">
    <location>
        <begin position="312"/>
        <end position="384"/>
    </location>
</feature>
<dbReference type="InterPro" id="IPR036097">
    <property type="entry name" value="HisK_dim/P_sf"/>
</dbReference>
<dbReference type="SMART" id="SM00091">
    <property type="entry name" value="PAS"/>
    <property type="match status" value="3"/>
</dbReference>
<dbReference type="SMART" id="SM00086">
    <property type="entry name" value="PAC"/>
    <property type="match status" value="2"/>
</dbReference>
<feature type="domain" description="Histidine kinase" evidence="7">
    <location>
        <begin position="467"/>
        <end position="680"/>
    </location>
</feature>
<sequence>MKNRDLHTSIRTIDEKLNKASQQLAETQSELKEITEKYRTLFENLGDEVHLWKVIRDENDEIETWVLDDANPAALKAWGKTKEEVVGKLANEIFGYDATSQFLPIIKQIFQNRETYKWEEYFPPTNQYLSMNTIPLGEYFISTGEDITERKLAEEALIKSEQKYRNIADNLPGVVLRYKLNSDGTDELEFVSKGIYDLYEITQEQALENNQLLWDRVHEDDRQAYIDSIRESAKNLSHWSFEHRIQLADGRIKWVHLNGIPTRQKGGSIIWDSVGLDITENKNSKEQLELLNNTLEKRVEERTREILKMSEELELYRLAAEHSKSGVWYYDLIKNELKWDDIMYQLYGINKDDFNGAFDAWEKSLHPEDKQRSVDELNEAINGKKPFDTLFRIVQPKTGKISHIRAKGKTEFDQNGKAVAVYGTNWDVSREMLLSDERKRALDELREMQSQLVLSEKMASIGVLTAGVAHEINNPLNYIVGGYLAIDKHLKNGKNPDQNEITQYLEWIKKGADRATGIVKSLNLLSRNSESKNEECEINTIIEDCILVLHHKHKDHIKITKDFEQPELIVYGNNGKLHQVVLNILSNAIDSITNYGELRIQTKSLKNQIQIKISDNGCGIAKENYKKITDPFFTTKPPGKGTGLGLSICKSIINEHNGDLSFESELNKGTIFTINFPKGKRNERKA</sequence>
<protein>
    <recommendedName>
        <fullName evidence="2">histidine kinase</fullName>
        <ecNumber evidence="2">2.7.13.3</ecNumber>
    </recommendedName>
</protein>
<dbReference type="Gene3D" id="2.10.70.100">
    <property type="match status" value="1"/>
</dbReference>
<evidence type="ECO:0000256" key="2">
    <source>
        <dbReference type="ARBA" id="ARBA00012438"/>
    </source>
</evidence>
<organism evidence="10 11">
    <name type="scientific">Marivirga arenosa</name>
    <dbReference type="NCBI Taxonomy" id="3059076"/>
    <lineage>
        <taxon>Bacteria</taxon>
        <taxon>Pseudomonadati</taxon>
        <taxon>Bacteroidota</taxon>
        <taxon>Cytophagia</taxon>
        <taxon>Cytophagales</taxon>
        <taxon>Marivirgaceae</taxon>
        <taxon>Marivirga</taxon>
    </lineage>
</organism>
<keyword evidence="3" id="KW-0597">Phosphoprotein</keyword>
<evidence type="ECO:0000259" key="9">
    <source>
        <dbReference type="PROSITE" id="PS50113"/>
    </source>
</evidence>
<dbReference type="InterPro" id="IPR000014">
    <property type="entry name" value="PAS"/>
</dbReference>
<dbReference type="InterPro" id="IPR052162">
    <property type="entry name" value="Sensor_kinase/Photoreceptor"/>
</dbReference>
<dbReference type="InterPro" id="IPR001610">
    <property type="entry name" value="PAC"/>
</dbReference>
<feature type="coiled-coil region" evidence="6">
    <location>
        <begin position="10"/>
        <end position="44"/>
    </location>
</feature>
<dbReference type="PROSITE" id="PS50109">
    <property type="entry name" value="HIS_KIN"/>
    <property type="match status" value="1"/>
</dbReference>
<dbReference type="Proteomes" id="UP001244443">
    <property type="component" value="Chromosome"/>
</dbReference>
<dbReference type="SUPFAM" id="SSF55874">
    <property type="entry name" value="ATPase domain of HSP90 chaperone/DNA topoisomerase II/histidine kinase"/>
    <property type="match status" value="1"/>
</dbReference>
<dbReference type="InterPro" id="IPR003594">
    <property type="entry name" value="HATPase_dom"/>
</dbReference>
<dbReference type="AlphaFoldDB" id="A0AA49JE96"/>
<evidence type="ECO:0000259" key="8">
    <source>
        <dbReference type="PROSITE" id="PS50112"/>
    </source>
</evidence>
<feature type="coiled-coil region" evidence="6">
    <location>
        <begin position="431"/>
        <end position="458"/>
    </location>
</feature>
<dbReference type="Gene3D" id="3.30.565.10">
    <property type="entry name" value="Histidine kinase-like ATPase, C-terminal domain"/>
    <property type="match status" value="1"/>
</dbReference>
<dbReference type="Pfam" id="PF00512">
    <property type="entry name" value="HisKA"/>
    <property type="match status" value="1"/>
</dbReference>
<dbReference type="CDD" id="cd00130">
    <property type="entry name" value="PAS"/>
    <property type="match status" value="1"/>
</dbReference>
<dbReference type="InterPro" id="IPR003661">
    <property type="entry name" value="HisK_dim/P_dom"/>
</dbReference>
<dbReference type="Pfam" id="PF13426">
    <property type="entry name" value="PAS_9"/>
    <property type="match status" value="1"/>
</dbReference>
<dbReference type="Gene3D" id="1.10.287.130">
    <property type="match status" value="1"/>
</dbReference>
<dbReference type="Gene3D" id="3.30.450.20">
    <property type="entry name" value="PAS domain"/>
    <property type="match status" value="3"/>
</dbReference>
<evidence type="ECO:0000256" key="4">
    <source>
        <dbReference type="ARBA" id="ARBA00022679"/>
    </source>
</evidence>
<dbReference type="Pfam" id="PF08447">
    <property type="entry name" value="PAS_3"/>
    <property type="match status" value="2"/>
</dbReference>
<keyword evidence="4" id="KW-0808">Transferase</keyword>
<dbReference type="InterPro" id="IPR004358">
    <property type="entry name" value="Sig_transdc_His_kin-like_C"/>
</dbReference>
<dbReference type="SUPFAM" id="SSF47384">
    <property type="entry name" value="Homodimeric domain of signal transducing histidine kinase"/>
    <property type="match status" value="1"/>
</dbReference>
<dbReference type="SMART" id="SM00388">
    <property type="entry name" value="HisKA"/>
    <property type="match status" value="1"/>
</dbReference>
<dbReference type="PRINTS" id="PR00344">
    <property type="entry name" value="BCTRLSENSOR"/>
</dbReference>
<feature type="domain" description="PAS" evidence="8">
    <location>
        <begin position="160"/>
        <end position="236"/>
    </location>
</feature>
<feature type="coiled-coil region" evidence="6">
    <location>
        <begin position="278"/>
        <end position="312"/>
    </location>
</feature>
<dbReference type="EMBL" id="CP129970">
    <property type="protein sequence ID" value="WKK87362.2"/>
    <property type="molecule type" value="Genomic_DNA"/>
</dbReference>
<dbReference type="GO" id="GO:0000155">
    <property type="term" value="F:phosphorelay sensor kinase activity"/>
    <property type="evidence" value="ECO:0007669"/>
    <property type="project" value="InterPro"/>
</dbReference>
<dbReference type="PROSITE" id="PS50112">
    <property type="entry name" value="PAS"/>
    <property type="match status" value="2"/>
</dbReference>
<dbReference type="InterPro" id="IPR013655">
    <property type="entry name" value="PAS_fold_3"/>
</dbReference>
<dbReference type="PANTHER" id="PTHR43304">
    <property type="entry name" value="PHYTOCHROME-LIKE PROTEIN CPH1"/>
    <property type="match status" value="1"/>
</dbReference>
<proteinExistence type="predicted"/>
<evidence type="ECO:0000259" key="7">
    <source>
        <dbReference type="PROSITE" id="PS50109"/>
    </source>
</evidence>
<dbReference type="InterPro" id="IPR036890">
    <property type="entry name" value="HATPase_C_sf"/>
</dbReference>
<reference evidence="10" key="1">
    <citation type="submission" date="2023-08" db="EMBL/GenBank/DDBJ databases">
        <title>Comparative genomics and taxonomic characterization of three novel marine species of genus Marivirga.</title>
        <authorList>
            <person name="Muhammad N."/>
            <person name="Kim S.-G."/>
        </authorList>
    </citation>
    <scope>NUCLEOTIDE SEQUENCE [LARGE SCALE GENOMIC DNA]</scope>
    <source>
        <strain evidence="10">ABR2-2</strain>
    </source>
</reference>
<dbReference type="PANTHER" id="PTHR43304:SF1">
    <property type="entry name" value="PAC DOMAIN-CONTAINING PROTEIN"/>
    <property type="match status" value="1"/>
</dbReference>
<dbReference type="SUPFAM" id="SSF55785">
    <property type="entry name" value="PYP-like sensor domain (PAS domain)"/>
    <property type="match status" value="3"/>
</dbReference>
<evidence type="ECO:0000313" key="10">
    <source>
        <dbReference type="EMBL" id="WKK87362.2"/>
    </source>
</evidence>
<name>A0AA49JE96_9BACT</name>
<dbReference type="CDD" id="cd00082">
    <property type="entry name" value="HisKA"/>
    <property type="match status" value="1"/>
</dbReference>
<keyword evidence="11" id="KW-1185">Reference proteome</keyword>
<evidence type="ECO:0000256" key="5">
    <source>
        <dbReference type="ARBA" id="ARBA00022777"/>
    </source>
</evidence>
<keyword evidence="6" id="KW-0175">Coiled coil</keyword>
<evidence type="ECO:0000313" key="11">
    <source>
        <dbReference type="Proteomes" id="UP001244443"/>
    </source>
</evidence>
<comment type="catalytic activity">
    <reaction evidence="1">
        <text>ATP + protein L-histidine = ADP + protein N-phospho-L-histidine.</text>
        <dbReference type="EC" id="2.7.13.3"/>
    </reaction>
</comment>
<dbReference type="InterPro" id="IPR005467">
    <property type="entry name" value="His_kinase_dom"/>
</dbReference>
<dbReference type="NCBIfam" id="TIGR00229">
    <property type="entry name" value="sensory_box"/>
    <property type="match status" value="3"/>
</dbReference>
<accession>A0AA49JE96</accession>
<dbReference type="RefSeq" id="WP_308357460.1">
    <property type="nucleotide sequence ID" value="NZ_CP129970.2"/>
</dbReference>
<dbReference type="SMART" id="SM00387">
    <property type="entry name" value="HATPase_c"/>
    <property type="match status" value="1"/>
</dbReference>
<keyword evidence="5" id="KW-0418">Kinase</keyword>
<evidence type="ECO:0000256" key="1">
    <source>
        <dbReference type="ARBA" id="ARBA00000085"/>
    </source>
</evidence>
<gene>
    <name evidence="10" type="ORF">QYS48_11815</name>
</gene>
<dbReference type="InterPro" id="IPR000700">
    <property type="entry name" value="PAS-assoc_C"/>
</dbReference>
<dbReference type="EC" id="2.7.13.3" evidence="2"/>